<accession>A0A804I359</accession>
<feature type="domain" description="RING-type" evidence="10">
    <location>
        <begin position="123"/>
        <end position="163"/>
    </location>
</feature>
<dbReference type="InterPro" id="IPR001841">
    <property type="entry name" value="Znf_RING"/>
</dbReference>
<dbReference type="Gene3D" id="3.30.40.10">
    <property type="entry name" value="Zinc/RING finger domain, C3HC4 (zinc finger)"/>
    <property type="match status" value="1"/>
</dbReference>
<dbReference type="GO" id="GO:0008270">
    <property type="term" value="F:zinc ion binding"/>
    <property type="evidence" value="ECO:0007669"/>
    <property type="project" value="UniProtKB-KW"/>
</dbReference>
<organism evidence="11 12">
    <name type="scientific">Musa acuminata subsp. malaccensis</name>
    <name type="common">Wild banana</name>
    <name type="synonym">Musa malaccensis</name>
    <dbReference type="NCBI Taxonomy" id="214687"/>
    <lineage>
        <taxon>Eukaryota</taxon>
        <taxon>Viridiplantae</taxon>
        <taxon>Streptophyta</taxon>
        <taxon>Embryophyta</taxon>
        <taxon>Tracheophyta</taxon>
        <taxon>Spermatophyta</taxon>
        <taxon>Magnoliopsida</taxon>
        <taxon>Liliopsida</taxon>
        <taxon>Zingiberales</taxon>
        <taxon>Musaceae</taxon>
        <taxon>Musa</taxon>
    </lineage>
</organism>
<proteinExistence type="predicted"/>
<evidence type="ECO:0000256" key="5">
    <source>
        <dbReference type="ARBA" id="ARBA00022771"/>
    </source>
</evidence>
<sequence>MGSVLCCLGVDDSEAEEHHRGPVCDLRCLILRSLNVYDLNPRRERRIQPSSDQESTPASPASPEDDSAAGAHCSPDDPTCCASNKASGHLHGRRASSELNCDGIFNHSAPAHIYAISEDEDVCPICLEEYRDENSRTTLQCTHHFHMSCMYEWMERSETCPVCGRMMLFVEDT</sequence>
<evidence type="ECO:0000256" key="9">
    <source>
        <dbReference type="SAM" id="MobiDB-lite"/>
    </source>
</evidence>
<keyword evidence="12" id="KW-1185">Reference proteome</keyword>
<evidence type="ECO:0000256" key="4">
    <source>
        <dbReference type="ARBA" id="ARBA00022723"/>
    </source>
</evidence>
<dbReference type="InterPro" id="IPR013083">
    <property type="entry name" value="Znf_RING/FYVE/PHD"/>
</dbReference>
<protein>
    <recommendedName>
        <fullName evidence="2">RING-type E3 ubiquitin transferase</fullName>
        <ecNumber evidence="2">2.3.2.27</ecNumber>
    </recommendedName>
</protein>
<dbReference type="EC" id="2.3.2.27" evidence="2"/>
<evidence type="ECO:0000256" key="7">
    <source>
        <dbReference type="ARBA" id="ARBA00022833"/>
    </source>
</evidence>
<evidence type="ECO:0000256" key="2">
    <source>
        <dbReference type="ARBA" id="ARBA00012483"/>
    </source>
</evidence>
<evidence type="ECO:0000313" key="11">
    <source>
        <dbReference type="EnsemblPlants" id="Ma02_p15500.2"/>
    </source>
</evidence>
<dbReference type="Gramene" id="Ma02_t15500.2">
    <property type="protein sequence ID" value="Ma02_p15500.2"/>
    <property type="gene ID" value="Ma02_g15500"/>
</dbReference>
<dbReference type="PANTHER" id="PTHR46463:SF89">
    <property type="entry name" value="E3 UBIQUITIN-PROTEIN LIGASE RHB1A-RELATED"/>
    <property type="match status" value="1"/>
</dbReference>
<dbReference type="GO" id="GO:0061630">
    <property type="term" value="F:ubiquitin protein ligase activity"/>
    <property type="evidence" value="ECO:0007669"/>
    <property type="project" value="UniProtKB-EC"/>
</dbReference>
<keyword evidence="5 8" id="KW-0863">Zinc-finger</keyword>
<dbReference type="Proteomes" id="UP000012960">
    <property type="component" value="Unplaced"/>
</dbReference>
<evidence type="ECO:0000259" key="10">
    <source>
        <dbReference type="PROSITE" id="PS50089"/>
    </source>
</evidence>
<evidence type="ECO:0000256" key="3">
    <source>
        <dbReference type="ARBA" id="ARBA00022679"/>
    </source>
</evidence>
<reference evidence="11" key="1">
    <citation type="submission" date="2021-05" db="UniProtKB">
        <authorList>
            <consortium name="EnsemblPlants"/>
        </authorList>
    </citation>
    <scope>IDENTIFICATION</scope>
    <source>
        <strain evidence="11">subsp. malaccensis</strain>
    </source>
</reference>
<dbReference type="PANTHER" id="PTHR46463">
    <property type="entry name" value="ZINC FINGER, RING/FYVE/PHD-TYPE"/>
    <property type="match status" value="1"/>
</dbReference>
<dbReference type="PROSITE" id="PS50089">
    <property type="entry name" value="ZF_RING_2"/>
    <property type="match status" value="1"/>
</dbReference>
<dbReference type="OrthoDB" id="8062037at2759"/>
<evidence type="ECO:0000256" key="6">
    <source>
        <dbReference type="ARBA" id="ARBA00022786"/>
    </source>
</evidence>
<keyword evidence="4" id="KW-0479">Metal-binding</keyword>
<dbReference type="Pfam" id="PF13639">
    <property type="entry name" value="zf-RING_2"/>
    <property type="match status" value="1"/>
</dbReference>
<feature type="region of interest" description="Disordered" evidence="9">
    <location>
        <begin position="42"/>
        <end position="76"/>
    </location>
</feature>
<dbReference type="AlphaFoldDB" id="A0A804I359"/>
<evidence type="ECO:0000256" key="1">
    <source>
        <dbReference type="ARBA" id="ARBA00000900"/>
    </source>
</evidence>
<comment type="catalytic activity">
    <reaction evidence="1">
        <text>S-ubiquitinyl-[E2 ubiquitin-conjugating enzyme]-L-cysteine + [acceptor protein]-L-lysine = [E2 ubiquitin-conjugating enzyme]-L-cysteine + N(6)-ubiquitinyl-[acceptor protein]-L-lysine.</text>
        <dbReference type="EC" id="2.3.2.27"/>
    </reaction>
</comment>
<dbReference type="EnsemblPlants" id="Ma02_t15500.2">
    <property type="protein sequence ID" value="Ma02_p15500.2"/>
    <property type="gene ID" value="Ma02_g15500"/>
</dbReference>
<evidence type="ECO:0000313" key="12">
    <source>
        <dbReference type="Proteomes" id="UP000012960"/>
    </source>
</evidence>
<keyword evidence="6" id="KW-0833">Ubl conjugation pathway</keyword>
<evidence type="ECO:0000256" key="8">
    <source>
        <dbReference type="PROSITE-ProRule" id="PRU00175"/>
    </source>
</evidence>
<dbReference type="SMART" id="SM00184">
    <property type="entry name" value="RING"/>
    <property type="match status" value="1"/>
</dbReference>
<name>A0A804I359_MUSAM</name>
<keyword evidence="3" id="KW-0808">Transferase</keyword>
<keyword evidence="7" id="KW-0862">Zinc</keyword>
<dbReference type="SUPFAM" id="SSF57850">
    <property type="entry name" value="RING/U-box"/>
    <property type="match status" value="1"/>
</dbReference>